<evidence type="ECO:0000256" key="4">
    <source>
        <dbReference type="ARBA" id="ARBA00022692"/>
    </source>
</evidence>
<keyword evidence="4 10" id="KW-0812">Transmembrane</keyword>
<evidence type="ECO:0000256" key="3">
    <source>
        <dbReference type="ARBA" id="ARBA00022449"/>
    </source>
</evidence>
<comment type="subcellular location">
    <subcellularLocation>
        <location evidence="1">Membrane</location>
        <topology evidence="1">Multi-pass membrane protein</topology>
    </subcellularLocation>
</comment>
<evidence type="ECO:0000256" key="7">
    <source>
        <dbReference type="ARBA" id="ARBA00023065"/>
    </source>
</evidence>
<feature type="transmembrane region" description="Helical" evidence="10">
    <location>
        <begin position="308"/>
        <end position="330"/>
    </location>
</feature>
<dbReference type="GO" id="GO:0016020">
    <property type="term" value="C:membrane"/>
    <property type="evidence" value="ECO:0007669"/>
    <property type="project" value="UniProtKB-SubCell"/>
</dbReference>
<feature type="transmembrane region" description="Helical" evidence="10">
    <location>
        <begin position="143"/>
        <end position="170"/>
    </location>
</feature>
<evidence type="ECO:0000256" key="5">
    <source>
        <dbReference type="ARBA" id="ARBA00022989"/>
    </source>
</evidence>
<sequence>MNYNKRMRNLLLKIELLFHHGFSHLRVAYLVRKHLASQYRVEICRTALVPPPLCTFLAYRTEDTPLYKVIDRNCIINHSGTFSSSLRSENFPLYSQISQFLSSPNCFQTMTYLPYVEPGLDIILPLSTFIFILNITRDVLDKFLYCGLIGEIFIGIIFGMPITGTSWLGIETQETIQYLGYLGLICLVFEGGLITDLGLLRKTIWITFSAAIIGILVPMALSFSIMGMKFSTVEGSGYPTALAAFSAGVSLCSTSLGSTFIILASANLQKTSMGTLIAGTAMIDDIIVLVMVKIVTALGRGQSNPWKIARPAVSSLCLIMGTFLLTPLLIKPIYKGFCSMFTCQKVDQETFGEGYNTDNETSRHTGFILSIMMLIILVTIAACVEGSVLLSAFLAGAIIRYTWQSGDLDMEVDLPTIMFEEYYKPIMDHILVPFFFASIGFSIPVSEMFASSVVWKGISYAILMFLAKATVGIVLYFDYFATRSKASKLAAPSEPDEIAQHDGTVNETFNPQIKSPSKPPHLDAIILGSTMIARGGFGFLVASEAQSSGTLILQSSTMKILTTQTSPAKREFQDLNVVEDQIFLVIIWALVLCTIAGPIASGIAVRRKLALKKCECGMEPRIFGEDVACHICL</sequence>
<dbReference type="PANTHER" id="PTHR43562">
    <property type="entry name" value="NAPA-TYPE SODIUM/HYDROGEN ANTIPORTER"/>
    <property type="match status" value="1"/>
</dbReference>
<feature type="transmembrane region" description="Helical" evidence="10">
    <location>
        <begin position="276"/>
        <end position="296"/>
    </location>
</feature>
<dbReference type="PANTHER" id="PTHR43562:SF3">
    <property type="entry name" value="SODIUM ION_PROTON EXCHANGER (EUROFUNG)"/>
    <property type="match status" value="1"/>
</dbReference>
<dbReference type="GO" id="GO:1902600">
    <property type="term" value="P:proton transmembrane transport"/>
    <property type="evidence" value="ECO:0007669"/>
    <property type="project" value="InterPro"/>
</dbReference>
<evidence type="ECO:0000256" key="8">
    <source>
        <dbReference type="ARBA" id="ARBA00023136"/>
    </source>
</evidence>
<protein>
    <recommendedName>
        <fullName evidence="11">Cation/H+ exchanger transmembrane domain-containing protein</fullName>
    </recommendedName>
</protein>
<evidence type="ECO:0000313" key="13">
    <source>
        <dbReference type="Proteomes" id="UP000326757"/>
    </source>
</evidence>
<dbReference type="EMBL" id="VIGI01000009">
    <property type="protein sequence ID" value="KAB8296268.1"/>
    <property type="molecule type" value="Genomic_DNA"/>
</dbReference>
<keyword evidence="8 10" id="KW-0472">Membrane</keyword>
<evidence type="ECO:0000256" key="6">
    <source>
        <dbReference type="ARBA" id="ARBA00023053"/>
    </source>
</evidence>
<dbReference type="Pfam" id="PF00999">
    <property type="entry name" value="Na_H_Exchanger"/>
    <property type="match status" value="1"/>
</dbReference>
<keyword evidence="3" id="KW-0050">Antiport</keyword>
<evidence type="ECO:0000313" key="12">
    <source>
        <dbReference type="EMBL" id="KAB8296268.1"/>
    </source>
</evidence>
<organism evidence="12 13">
    <name type="scientific">Monilinia laxa</name>
    <name type="common">Brown rot fungus</name>
    <name type="synonym">Sclerotinia laxa</name>
    <dbReference type="NCBI Taxonomy" id="61186"/>
    <lineage>
        <taxon>Eukaryota</taxon>
        <taxon>Fungi</taxon>
        <taxon>Dikarya</taxon>
        <taxon>Ascomycota</taxon>
        <taxon>Pezizomycotina</taxon>
        <taxon>Leotiomycetes</taxon>
        <taxon>Helotiales</taxon>
        <taxon>Sclerotiniaceae</taxon>
        <taxon>Monilinia</taxon>
    </lineage>
</organism>
<evidence type="ECO:0000256" key="9">
    <source>
        <dbReference type="ARBA" id="ARBA00023201"/>
    </source>
</evidence>
<proteinExistence type="predicted"/>
<evidence type="ECO:0000259" key="11">
    <source>
        <dbReference type="Pfam" id="PF00999"/>
    </source>
</evidence>
<evidence type="ECO:0000256" key="1">
    <source>
        <dbReference type="ARBA" id="ARBA00004141"/>
    </source>
</evidence>
<keyword evidence="7" id="KW-0406">Ion transport</keyword>
<dbReference type="GO" id="GO:0015297">
    <property type="term" value="F:antiporter activity"/>
    <property type="evidence" value="ECO:0007669"/>
    <property type="project" value="UniProtKB-KW"/>
</dbReference>
<name>A0A5N6K281_MONLA</name>
<feature type="transmembrane region" description="Helical" evidence="10">
    <location>
        <begin position="238"/>
        <end position="264"/>
    </location>
</feature>
<keyword evidence="9" id="KW-0739">Sodium transport</keyword>
<feature type="transmembrane region" description="Helical" evidence="10">
    <location>
        <begin position="426"/>
        <end position="445"/>
    </location>
</feature>
<feature type="transmembrane region" description="Helical" evidence="10">
    <location>
        <begin position="371"/>
        <end position="399"/>
    </location>
</feature>
<reference evidence="12 13" key="1">
    <citation type="submission" date="2019-06" db="EMBL/GenBank/DDBJ databases">
        <title>Genome Sequence of the Brown Rot Fungal Pathogen Monilinia laxa.</title>
        <authorList>
            <person name="De Miccolis Angelini R.M."/>
            <person name="Landi L."/>
            <person name="Abate D."/>
            <person name="Pollastro S."/>
            <person name="Romanazzi G."/>
            <person name="Faretra F."/>
        </authorList>
    </citation>
    <scope>NUCLEOTIDE SEQUENCE [LARGE SCALE GENOMIC DNA]</scope>
    <source>
        <strain evidence="12 13">Mlax316</strain>
    </source>
</reference>
<dbReference type="GO" id="GO:0006814">
    <property type="term" value="P:sodium ion transport"/>
    <property type="evidence" value="ECO:0007669"/>
    <property type="project" value="UniProtKB-KW"/>
</dbReference>
<accession>A0A5N6K281</accession>
<keyword evidence="6" id="KW-0915">Sodium</keyword>
<feature type="domain" description="Cation/H+ exchanger transmembrane" evidence="11">
    <location>
        <begin position="148"/>
        <end position="598"/>
    </location>
</feature>
<evidence type="ECO:0000256" key="10">
    <source>
        <dbReference type="SAM" id="Phobius"/>
    </source>
</evidence>
<evidence type="ECO:0000256" key="2">
    <source>
        <dbReference type="ARBA" id="ARBA00022448"/>
    </source>
</evidence>
<keyword evidence="5 10" id="KW-1133">Transmembrane helix</keyword>
<dbReference type="OrthoDB" id="1288932at2759"/>
<feature type="transmembrane region" description="Helical" evidence="10">
    <location>
        <begin position="176"/>
        <end position="197"/>
    </location>
</feature>
<keyword evidence="2" id="KW-0813">Transport</keyword>
<dbReference type="Proteomes" id="UP000326757">
    <property type="component" value="Unassembled WGS sequence"/>
</dbReference>
<dbReference type="Gene3D" id="1.20.1530.20">
    <property type="match status" value="1"/>
</dbReference>
<dbReference type="InterPro" id="IPR006153">
    <property type="entry name" value="Cation/H_exchanger_TM"/>
</dbReference>
<feature type="transmembrane region" description="Helical" evidence="10">
    <location>
        <begin position="204"/>
        <end position="226"/>
    </location>
</feature>
<gene>
    <name evidence="12" type="ORF">EYC80_009042</name>
</gene>
<feature type="transmembrane region" description="Helical" evidence="10">
    <location>
        <begin position="457"/>
        <end position="477"/>
    </location>
</feature>
<keyword evidence="13" id="KW-1185">Reference proteome</keyword>
<feature type="transmembrane region" description="Helical" evidence="10">
    <location>
        <begin position="582"/>
        <end position="605"/>
    </location>
</feature>
<dbReference type="InterPro" id="IPR038770">
    <property type="entry name" value="Na+/solute_symporter_sf"/>
</dbReference>
<comment type="caution">
    <text evidence="12">The sequence shown here is derived from an EMBL/GenBank/DDBJ whole genome shotgun (WGS) entry which is preliminary data.</text>
</comment>
<dbReference type="AlphaFoldDB" id="A0A5N6K281"/>